<dbReference type="InterPro" id="IPR022156">
    <property type="entry name" value="Uncharacterised_YfbK_N"/>
</dbReference>
<dbReference type="InterPro" id="IPR021908">
    <property type="entry name" value="YfbK_C"/>
</dbReference>
<proteinExistence type="predicted"/>
<dbReference type="EMBL" id="SNWP01000013">
    <property type="protein sequence ID" value="TDO25441.1"/>
    <property type="molecule type" value="Genomic_DNA"/>
</dbReference>
<comment type="caution">
    <text evidence="2">The sequence shown here is derived from an EMBL/GenBank/DDBJ whole genome shotgun (WGS) entry which is preliminary data.</text>
</comment>
<protein>
    <submittedName>
        <fullName evidence="2">Ca-activated chloride channel family protein</fullName>
    </submittedName>
</protein>
<organism evidence="2 3">
    <name type="scientific">Sediminibacterium goheungense</name>
    <dbReference type="NCBI Taxonomy" id="1086393"/>
    <lineage>
        <taxon>Bacteria</taxon>
        <taxon>Pseudomonadati</taxon>
        <taxon>Bacteroidota</taxon>
        <taxon>Chitinophagia</taxon>
        <taxon>Chitinophagales</taxon>
        <taxon>Chitinophagaceae</taxon>
        <taxon>Sediminibacterium</taxon>
    </lineage>
</organism>
<dbReference type="AlphaFoldDB" id="A0A4R6IT75"/>
<dbReference type="PANTHER" id="PTHR10166:SF37">
    <property type="entry name" value="STOLID, ISOFORM H"/>
    <property type="match status" value="1"/>
</dbReference>
<evidence type="ECO:0000259" key="1">
    <source>
        <dbReference type="PROSITE" id="PS50234"/>
    </source>
</evidence>
<feature type="domain" description="VWFA" evidence="1">
    <location>
        <begin position="238"/>
        <end position="416"/>
    </location>
</feature>
<accession>A0A4R6IT75</accession>
<keyword evidence="3" id="KW-1185">Reference proteome</keyword>
<dbReference type="SMART" id="SM00327">
    <property type="entry name" value="VWA"/>
    <property type="match status" value="1"/>
</dbReference>
<dbReference type="SUPFAM" id="SSF53300">
    <property type="entry name" value="vWA-like"/>
    <property type="match status" value="1"/>
</dbReference>
<sequence length="587" mass="65082">MKKGIWILFCCLLCYLFTSAQYYIRGEVRNEHGVLLEGVKIRLKSKPQQVFTTGNTGAFGISLTKITDSLSLELDGYEKTCLPADSRQFNRLLLKTLPGTLKLYKNNRASIVSNARNNLFLPAPNQGESYSSLIENDFIHATEFPETGFSLNIDNAAYSNIRRFITNQMFVPEDAVRIEEMLNYFSLPIIRKSKSVHYSDSFNFSYQHTSNPWKAGHQLLFLQIEAPALSLDKVPPSNLVFLIDVSGSMDKPNRLPLLQSAFKMLVNTLRDCDTITIATYGGGVGIVLPPTGGAHKQSIKNVIDSLSAGGDTPGAGAIQLAYQLAKDKFIPGGNNRVILATDGDFNVGQSSEKELEELILRYQQTGIYLTCLGVGMGNYKDSKLESLSKKGNGNFAYLDQIREAEKVLVKEFTKTIFSVADDAAITVSFNPATVAEYRLIGFDNKKSALDDSNSVLEGGEIGSGHTITAIFEINPAKDSVSAVQQPLAVLDLRYKKPGSNDILHQTFHCEYQGLPIQSADSMYRFAASVAMFGSVLRKSKFTRDYQFEDVLTLARSGIRKNDVLQNEFGKLVEQAMFLYNPSKKKRK</sequence>
<dbReference type="Pfam" id="PF12034">
    <property type="entry name" value="YfbK_C"/>
    <property type="match status" value="1"/>
</dbReference>
<dbReference type="Pfam" id="PF12450">
    <property type="entry name" value="vWF_A"/>
    <property type="match status" value="1"/>
</dbReference>
<dbReference type="InterPro" id="IPR036465">
    <property type="entry name" value="vWFA_dom_sf"/>
</dbReference>
<dbReference type="InterPro" id="IPR051173">
    <property type="entry name" value="Ca_channel_alpha-2/delta"/>
</dbReference>
<name>A0A4R6IT75_9BACT</name>
<dbReference type="Gene3D" id="3.40.50.410">
    <property type="entry name" value="von Willebrand factor, type A domain"/>
    <property type="match status" value="1"/>
</dbReference>
<dbReference type="PROSITE" id="PS50234">
    <property type="entry name" value="VWFA"/>
    <property type="match status" value="1"/>
</dbReference>
<evidence type="ECO:0000313" key="3">
    <source>
        <dbReference type="Proteomes" id="UP000295741"/>
    </source>
</evidence>
<dbReference type="Pfam" id="PF00092">
    <property type="entry name" value="VWA"/>
    <property type="match status" value="1"/>
</dbReference>
<dbReference type="Proteomes" id="UP000295741">
    <property type="component" value="Unassembled WGS sequence"/>
</dbReference>
<dbReference type="PANTHER" id="PTHR10166">
    <property type="entry name" value="VOLTAGE-DEPENDENT CALCIUM CHANNEL SUBUNIT ALPHA-2/DELTA-RELATED"/>
    <property type="match status" value="1"/>
</dbReference>
<dbReference type="OrthoDB" id="9805121at2"/>
<evidence type="ECO:0000313" key="2">
    <source>
        <dbReference type="EMBL" id="TDO25441.1"/>
    </source>
</evidence>
<reference evidence="2 3" key="1">
    <citation type="submission" date="2019-03" db="EMBL/GenBank/DDBJ databases">
        <title>Genomic Encyclopedia of Archaeal and Bacterial Type Strains, Phase II (KMG-II): from individual species to whole genera.</title>
        <authorList>
            <person name="Goeker M."/>
        </authorList>
    </citation>
    <scope>NUCLEOTIDE SEQUENCE [LARGE SCALE GENOMIC DNA]</scope>
    <source>
        <strain evidence="2 3">DSM 28323</strain>
    </source>
</reference>
<dbReference type="RefSeq" id="WP_133475550.1">
    <property type="nucleotide sequence ID" value="NZ_SNWP01000013.1"/>
</dbReference>
<dbReference type="InterPro" id="IPR002035">
    <property type="entry name" value="VWF_A"/>
</dbReference>
<gene>
    <name evidence="2" type="ORF">BC659_2983</name>
</gene>
<dbReference type="CDD" id="cd01465">
    <property type="entry name" value="vWA_subgroup"/>
    <property type="match status" value="1"/>
</dbReference>